<dbReference type="EC" id="2.7.10.2" evidence="4"/>
<evidence type="ECO:0000256" key="4">
    <source>
        <dbReference type="ARBA" id="ARBA00011903"/>
    </source>
</evidence>
<feature type="transmembrane region" description="Helical" evidence="16">
    <location>
        <begin position="496"/>
        <end position="518"/>
    </location>
</feature>
<keyword evidence="7 20" id="KW-0808">Transferase</keyword>
<keyword evidence="21" id="KW-1185">Reference proteome</keyword>
<feature type="transmembrane region" description="Helical" evidence="16">
    <location>
        <begin position="25"/>
        <end position="43"/>
    </location>
</feature>
<keyword evidence="11" id="KW-0067">ATP-binding</keyword>
<evidence type="ECO:0000256" key="12">
    <source>
        <dbReference type="ARBA" id="ARBA00022989"/>
    </source>
</evidence>
<keyword evidence="6" id="KW-0997">Cell inner membrane</keyword>
<evidence type="ECO:0000256" key="16">
    <source>
        <dbReference type="SAM" id="Phobius"/>
    </source>
</evidence>
<dbReference type="RefSeq" id="WP_163285463.1">
    <property type="nucleotide sequence ID" value="NZ_JAAGVY010000019.1"/>
</dbReference>
<dbReference type="GO" id="GO:0042802">
    <property type="term" value="F:identical protein binding"/>
    <property type="evidence" value="ECO:0007669"/>
    <property type="project" value="UniProtKB-ARBA"/>
</dbReference>
<keyword evidence="5" id="KW-1003">Cell membrane</keyword>
<dbReference type="Gene3D" id="3.40.50.300">
    <property type="entry name" value="P-loop containing nucleotide triphosphate hydrolases"/>
    <property type="match status" value="1"/>
</dbReference>
<dbReference type="Pfam" id="PF02706">
    <property type="entry name" value="Wzz"/>
    <property type="match status" value="1"/>
</dbReference>
<dbReference type="SUPFAM" id="SSF52540">
    <property type="entry name" value="P-loop containing nucleoside triphosphate hydrolases"/>
    <property type="match status" value="1"/>
</dbReference>
<evidence type="ECO:0000259" key="18">
    <source>
        <dbReference type="Pfam" id="PF13614"/>
    </source>
</evidence>
<gene>
    <name evidence="20" type="ORF">G3O08_11205</name>
</gene>
<reference evidence="20 21" key="1">
    <citation type="submission" date="2020-02" db="EMBL/GenBank/DDBJ databases">
        <title>Out from the shadows clarifying the taxonomy of the family Cryomorphaceae and related taxa by utilizing the GTDB taxonomic framework.</title>
        <authorList>
            <person name="Bowman J.P."/>
        </authorList>
    </citation>
    <scope>NUCLEOTIDE SEQUENCE [LARGE SCALE GENOMIC DNA]</scope>
    <source>
        <strain evidence="20 21">QSSC 1-22</strain>
    </source>
</reference>
<evidence type="ECO:0000256" key="5">
    <source>
        <dbReference type="ARBA" id="ARBA00022475"/>
    </source>
</evidence>
<dbReference type="AlphaFoldDB" id="A0A7K3WQW3"/>
<feature type="domain" description="AAA" evidence="18">
    <location>
        <begin position="583"/>
        <end position="740"/>
    </location>
</feature>
<dbReference type="GO" id="GO:0005886">
    <property type="term" value="C:plasma membrane"/>
    <property type="evidence" value="ECO:0007669"/>
    <property type="project" value="UniProtKB-SubCell"/>
</dbReference>
<dbReference type="InterPro" id="IPR005702">
    <property type="entry name" value="Wzc-like_C"/>
</dbReference>
<evidence type="ECO:0000259" key="19">
    <source>
        <dbReference type="Pfam" id="PF13807"/>
    </source>
</evidence>
<dbReference type="Pfam" id="PF13807">
    <property type="entry name" value="GNVR"/>
    <property type="match status" value="1"/>
</dbReference>
<evidence type="ECO:0000256" key="9">
    <source>
        <dbReference type="ARBA" id="ARBA00022741"/>
    </source>
</evidence>
<dbReference type="InterPro" id="IPR032807">
    <property type="entry name" value="GNVR"/>
</dbReference>
<dbReference type="InterPro" id="IPR027417">
    <property type="entry name" value="P-loop_NTPase"/>
</dbReference>
<dbReference type="GO" id="GO:0005524">
    <property type="term" value="F:ATP binding"/>
    <property type="evidence" value="ECO:0007669"/>
    <property type="project" value="UniProtKB-KW"/>
</dbReference>
<dbReference type="GO" id="GO:0004715">
    <property type="term" value="F:non-membrane spanning protein tyrosine kinase activity"/>
    <property type="evidence" value="ECO:0007669"/>
    <property type="project" value="UniProtKB-EC"/>
</dbReference>
<keyword evidence="9" id="KW-0547">Nucleotide-binding</keyword>
<comment type="caution">
    <text evidence="20">The sequence shown here is derived from an EMBL/GenBank/DDBJ whole genome shotgun (WGS) entry which is preliminary data.</text>
</comment>
<evidence type="ECO:0000256" key="1">
    <source>
        <dbReference type="ARBA" id="ARBA00004429"/>
    </source>
</evidence>
<keyword evidence="10 20" id="KW-0418">Kinase</keyword>
<keyword evidence="14" id="KW-0829">Tyrosine-protein kinase</keyword>
<protein>
    <recommendedName>
        <fullName evidence="4">non-specific protein-tyrosine kinase</fullName>
        <ecNumber evidence="4">2.7.10.2</ecNumber>
    </recommendedName>
</protein>
<evidence type="ECO:0000256" key="14">
    <source>
        <dbReference type="ARBA" id="ARBA00023137"/>
    </source>
</evidence>
<dbReference type="InterPro" id="IPR003856">
    <property type="entry name" value="LPS_length_determ_N"/>
</dbReference>
<dbReference type="EMBL" id="JAAGVY010000019">
    <property type="protein sequence ID" value="NEN24067.1"/>
    <property type="molecule type" value="Genomic_DNA"/>
</dbReference>
<sequence length="788" mass="89753">MAEKKSSIVDVDDLMIVWKFLSKNWLIILLFPIIAGVAAYLYVHRMADEYGAKTEILLGSGTGYEYQSQIYRNLTGYSGGVNQITNQIRVLQSHDLISKTLDKLNFQISYYIVGRVKTTEIKQVDAFSVDVTVMESLGELFGVPFDVKILDKKSFVLSFEHAGQTIQRTHPFNTAIVENEYLLRLDRNTFLSDETFTKLKDNNYRFVVNSKNYLISSYKAALEIVNEEGTSILAISVKDNLASKAKMFLDTLSHTYIDYTIQSQVHLNENTLSYIDRQLIGITHILDSIETNLEVYKKEKDILDLSREQTEFFQKLLSYEGEKRQQNLKLETLESLEEYLVTKTDERLLPPALYITDDEFLKSSLTELYNMEVQRTQAAYDAKDVSPGSERIAKTIQQLRSNIMVYIKNLRKAIDDRVKDLNKEISYYENLLRKLPQSEREILNIERNLSVNEKMYVYLLEKKANTIIARAAIVPEVGIIEVARSIGVIGPQKMKIVYYFLAVGLLLSLIVAFVRSLFFDRIQNTRELKQITNLPILGSVPKSNEGGDERLVVAKHSRSNIAESFRSIRTNLQYFSDQEGSQTILLTSLHPGEGKTFCSINTAAIIASADKKVLLLDFDMHKPKVHQSLELNNDIGLSSFIVGKSTLEEVIQKSELASIDVITAGPVPPNASELVLSPRVDELLAKLKEIYDYIIIDTPPLMLISDSMVLMRAVDIGMFVMNTEKATRSGVRHLEEIVESNKLMHTALILNNVKLQKWRYYYGRYSYNYGYGYGYGYGKGYGTSNKTK</sequence>
<evidence type="ECO:0000256" key="2">
    <source>
        <dbReference type="ARBA" id="ARBA00007316"/>
    </source>
</evidence>
<evidence type="ECO:0000256" key="13">
    <source>
        <dbReference type="ARBA" id="ARBA00023136"/>
    </source>
</evidence>
<keyword evidence="13 16" id="KW-0472">Membrane</keyword>
<dbReference type="CDD" id="cd05387">
    <property type="entry name" value="BY-kinase"/>
    <property type="match status" value="1"/>
</dbReference>
<organism evidence="20 21">
    <name type="scientific">Cryomorpha ignava</name>
    <dbReference type="NCBI Taxonomy" id="101383"/>
    <lineage>
        <taxon>Bacteria</taxon>
        <taxon>Pseudomonadati</taxon>
        <taxon>Bacteroidota</taxon>
        <taxon>Flavobacteriia</taxon>
        <taxon>Flavobacteriales</taxon>
        <taxon>Cryomorphaceae</taxon>
        <taxon>Cryomorpha</taxon>
    </lineage>
</organism>
<evidence type="ECO:0000256" key="10">
    <source>
        <dbReference type="ARBA" id="ARBA00022777"/>
    </source>
</evidence>
<feature type="domain" description="Tyrosine-protein kinase G-rich" evidence="19">
    <location>
        <begin position="438"/>
        <end position="516"/>
    </location>
</feature>
<dbReference type="Proteomes" id="UP000486602">
    <property type="component" value="Unassembled WGS sequence"/>
</dbReference>
<dbReference type="PANTHER" id="PTHR32309">
    <property type="entry name" value="TYROSINE-PROTEIN KINASE"/>
    <property type="match status" value="1"/>
</dbReference>
<dbReference type="PANTHER" id="PTHR32309:SF13">
    <property type="entry name" value="FERRIC ENTEROBACTIN TRANSPORT PROTEIN FEPE"/>
    <property type="match status" value="1"/>
</dbReference>
<evidence type="ECO:0000256" key="6">
    <source>
        <dbReference type="ARBA" id="ARBA00022519"/>
    </source>
</evidence>
<evidence type="ECO:0000313" key="21">
    <source>
        <dbReference type="Proteomes" id="UP000486602"/>
    </source>
</evidence>
<name>A0A7K3WQW3_9FLAO</name>
<evidence type="ECO:0000256" key="15">
    <source>
        <dbReference type="ARBA" id="ARBA00051245"/>
    </source>
</evidence>
<evidence type="ECO:0000313" key="20">
    <source>
        <dbReference type="EMBL" id="NEN24067.1"/>
    </source>
</evidence>
<comment type="subcellular location">
    <subcellularLocation>
        <location evidence="1">Cell inner membrane</location>
        <topology evidence="1">Multi-pass membrane protein</topology>
    </subcellularLocation>
</comment>
<evidence type="ECO:0000259" key="17">
    <source>
        <dbReference type="Pfam" id="PF02706"/>
    </source>
</evidence>
<evidence type="ECO:0000256" key="3">
    <source>
        <dbReference type="ARBA" id="ARBA00008883"/>
    </source>
</evidence>
<dbReference type="NCBIfam" id="TIGR01007">
    <property type="entry name" value="eps_fam"/>
    <property type="match status" value="1"/>
</dbReference>
<comment type="similarity">
    <text evidence="3">Belongs to the etk/wzc family.</text>
</comment>
<dbReference type="FunFam" id="3.40.50.300:FF:000527">
    <property type="entry name" value="Tyrosine-protein kinase etk"/>
    <property type="match status" value="1"/>
</dbReference>
<accession>A0A7K3WQW3</accession>
<evidence type="ECO:0000256" key="11">
    <source>
        <dbReference type="ARBA" id="ARBA00022840"/>
    </source>
</evidence>
<keyword evidence="12 16" id="KW-1133">Transmembrane helix</keyword>
<dbReference type="InterPro" id="IPR025669">
    <property type="entry name" value="AAA_dom"/>
</dbReference>
<dbReference type="InterPro" id="IPR050445">
    <property type="entry name" value="Bact_polysacc_biosynth/exp"/>
</dbReference>
<evidence type="ECO:0000256" key="8">
    <source>
        <dbReference type="ARBA" id="ARBA00022692"/>
    </source>
</evidence>
<proteinExistence type="inferred from homology"/>
<feature type="domain" description="Polysaccharide chain length determinant N-terminal" evidence="17">
    <location>
        <begin position="13"/>
        <end position="104"/>
    </location>
</feature>
<dbReference type="Pfam" id="PF13614">
    <property type="entry name" value="AAA_31"/>
    <property type="match status" value="1"/>
</dbReference>
<evidence type="ECO:0000256" key="7">
    <source>
        <dbReference type="ARBA" id="ARBA00022679"/>
    </source>
</evidence>
<keyword evidence="8 16" id="KW-0812">Transmembrane</keyword>
<comment type="catalytic activity">
    <reaction evidence="15">
        <text>L-tyrosyl-[protein] + ATP = O-phospho-L-tyrosyl-[protein] + ADP + H(+)</text>
        <dbReference type="Rhea" id="RHEA:10596"/>
        <dbReference type="Rhea" id="RHEA-COMP:10136"/>
        <dbReference type="Rhea" id="RHEA-COMP:20101"/>
        <dbReference type="ChEBI" id="CHEBI:15378"/>
        <dbReference type="ChEBI" id="CHEBI:30616"/>
        <dbReference type="ChEBI" id="CHEBI:46858"/>
        <dbReference type="ChEBI" id="CHEBI:61978"/>
        <dbReference type="ChEBI" id="CHEBI:456216"/>
        <dbReference type="EC" id="2.7.10.2"/>
    </reaction>
</comment>
<comment type="similarity">
    <text evidence="2">Belongs to the CpsD/CapB family.</text>
</comment>